<dbReference type="SUPFAM" id="SSF56112">
    <property type="entry name" value="Protein kinase-like (PK-like)"/>
    <property type="match status" value="2"/>
</dbReference>
<evidence type="ECO:0000256" key="1">
    <source>
        <dbReference type="SAM" id="MobiDB-lite"/>
    </source>
</evidence>
<dbReference type="Pfam" id="PF07714">
    <property type="entry name" value="PK_Tyr_Ser-Thr"/>
    <property type="match status" value="2"/>
</dbReference>
<feature type="compositionally biased region" description="Low complexity" evidence="1">
    <location>
        <begin position="1128"/>
        <end position="1140"/>
    </location>
</feature>
<feature type="compositionally biased region" description="Low complexity" evidence="1">
    <location>
        <begin position="1035"/>
        <end position="1052"/>
    </location>
</feature>
<feature type="region of interest" description="Disordered" evidence="1">
    <location>
        <begin position="1089"/>
        <end position="1108"/>
    </location>
</feature>
<comment type="caution">
    <text evidence="3">The sequence shown here is derived from an EMBL/GenBank/DDBJ whole genome shotgun (WGS) entry which is preliminary data.</text>
</comment>
<dbReference type="OrthoDB" id="549616at2759"/>
<dbReference type="PANTHER" id="PTHR44329:SF214">
    <property type="entry name" value="PROTEIN KINASE DOMAIN-CONTAINING PROTEIN"/>
    <property type="match status" value="1"/>
</dbReference>
<feature type="region of interest" description="Disordered" evidence="1">
    <location>
        <begin position="1035"/>
        <end position="1079"/>
    </location>
</feature>
<dbReference type="Gene3D" id="3.30.200.20">
    <property type="entry name" value="Phosphorylase Kinase, domain 1"/>
    <property type="match status" value="2"/>
</dbReference>
<dbReference type="Proteomes" id="UP000650467">
    <property type="component" value="Unassembled WGS sequence"/>
</dbReference>
<dbReference type="InterPro" id="IPR001245">
    <property type="entry name" value="Ser-Thr/Tyr_kinase_cat_dom"/>
</dbReference>
<feature type="compositionally biased region" description="Pro residues" evidence="1">
    <location>
        <begin position="666"/>
        <end position="677"/>
    </location>
</feature>
<feature type="region of interest" description="Disordered" evidence="1">
    <location>
        <begin position="416"/>
        <end position="441"/>
    </location>
</feature>
<dbReference type="PANTHER" id="PTHR44329">
    <property type="entry name" value="SERINE/THREONINE-PROTEIN KINASE TNNI3K-RELATED"/>
    <property type="match status" value="1"/>
</dbReference>
<dbReference type="InterPro" id="IPR008266">
    <property type="entry name" value="Tyr_kinase_AS"/>
</dbReference>
<feature type="compositionally biased region" description="Pro residues" evidence="1">
    <location>
        <begin position="421"/>
        <end position="432"/>
    </location>
</feature>
<feature type="compositionally biased region" description="Low complexity" evidence="1">
    <location>
        <begin position="2417"/>
        <end position="2429"/>
    </location>
</feature>
<feature type="region of interest" description="Disordered" evidence="1">
    <location>
        <begin position="976"/>
        <end position="1011"/>
    </location>
</feature>
<reference evidence="3" key="1">
    <citation type="journal article" date="2020" name="bioRxiv">
        <title>Comparative genomics of Chlamydomonas.</title>
        <authorList>
            <person name="Craig R.J."/>
            <person name="Hasan A.R."/>
            <person name="Ness R.W."/>
            <person name="Keightley P.D."/>
        </authorList>
    </citation>
    <scope>NUCLEOTIDE SEQUENCE</scope>
    <source>
        <strain evidence="3">SAG 7.73</strain>
    </source>
</reference>
<dbReference type="InterPro" id="IPR051681">
    <property type="entry name" value="Ser/Thr_Kinases-Pseudokinases"/>
</dbReference>
<feature type="region of interest" description="Disordered" evidence="1">
    <location>
        <begin position="582"/>
        <end position="683"/>
    </location>
</feature>
<dbReference type="Gene3D" id="1.10.510.10">
    <property type="entry name" value="Transferase(Phosphotransferase) domain 1"/>
    <property type="match status" value="2"/>
</dbReference>
<feature type="compositionally biased region" description="Pro residues" evidence="1">
    <location>
        <begin position="2533"/>
        <end position="2547"/>
    </location>
</feature>
<feature type="domain" description="Protein kinase" evidence="2">
    <location>
        <begin position="2548"/>
        <end position="2931"/>
    </location>
</feature>
<sequence>MHPAVLDLRSLSGLFSVPPNGTLDLRGLSIVGAALPSAPFPLPAAGFLALSAFRLGAGARLRLVDCVLTVPSCALLSLHQTYACRVSPSPNVTVTPSGLVVRRLTTPSLDADNVTVQCAGAAAPFPCLAASVRSGIELLAAVRSAQKSSDTAAAMFAKDSNLGTTLNLHLAGHIVLAESVPRECPDWSSRVQRHFYKQSVGADAPQEPCPVITNMAIVLQGAEDGTTVLDLAGSTSLFALESRAGYYGTVELRRLQLRNPPAGPLGSLPYSLMRLPLWTFDFRRRVVGAEVPAFLRVTDCVLELPPEEVAMWRFRSSLPLSPQLQQHSCLVSDSVYMLSANIPRVQPHRDDIDLMYGSGWSGCFSYQRLRLVTVWDSPDGTATAVAAAAAAAVAGGVPAGESPPAVITTAAAAGAAGALPGPQPPQPQPQPQHGPLGGAASAAATATAASAAALLSGWPALAAAKRVELLASGTGAAAPSLCLMIAPGSPMGITASQVRTFVGGTVRADDVESFSAGAQQQLAKQVAVNDPGMIMGEPLGVRVLDLAGLVAAVRLSGPGPGCVTLRHLVLIGAPPASAPPAIWVASPPPRQRLSPPPSPPQSPPSVGALSSVADAPPQQPSASASTPAATRSAGAPPAGPAAQTPDHRRRLGSGRQRLLAQAAAPAAPPTPPTPPPDGITQGLAPALANFTSCLWTFEFDRSQEALAADAARGGEGRPAGLPRLFLDGVVLVLPEAELQLLGRVWAASADLLSGRLAFSADTDTGLAAALRAMVQGSVLGGGGSSNPGGGSSGGGNSSSIGVDPDMPLWFPVLNWCGYVGFNVTLTSALPVGSDEDYGQSMAAGTLIPALMQLPGLGLAEASATGPGQATDDGQSAGAIEFELSASPPPPATQQLPHSAAAAVGPSPAQELQIPPLQNSSVPLSAGPSGGHSSGTGIGGGAPALSVLVPACVVSVIVVGLVAAAGVAWERRRRCRRRDQSPRQEQQQLQQQQVGPGKGAEAADSSRDSPFYVHQLPSSTLAAPPCSALDAANASAATPTAGGSGTQTGSSDSGPGGVGGLGPAAASVSAKSSKRSSSSRMTWALGMRRGSMHASIQSSPHSSSRSTGPLRRAVLEMHAAFEANRQQLSTTASASTPHAASIGGSSSAQTKAASAGAHAVASGLPPPTASFMITLTDTDAPADFSSQPPPPPPPPPPGGPEPPPPLLAITGELGRGAQGVVYRGLWRGLDVAVKSVLFHLEQGAGGMTRDVSAQQAVQEAAIAVSMAHPNIVATYTYQLQPLHIQAPRTYSGQAEAEVWKLTLIQELCDANSLRHCLQSGRLLGPQTGAGAGAGGGDQQPPALQPLAARTALLLACDIARGLAHLHERGVVHADLSSNNVLLQSKRSVATAAPAPAPDGGLGVVAKLCDFGLSGRLDVEADATHLSGPARRSSAYSAPELVAHGRSGPAGDVYAFAVVLWELALGLPLPAALARPESAGLRAWLSEQARLVPLGNDVSEEAGAEPQAPGPALASLALPPGLLWWPPGAPPGLVALVAECLRPEPRSRPSAAALLQWLQSQLLPSPALWTSAQQLEPTSGCDAGSAQGPGCGPTGGAHAAGAPAGAAPSAAAPQQPAALDLRLLSGLFSVPPNGTLELRGLSIVGAALPSAPFPLPAVAFLALSAFRLGAGARLRLVDCVLTVPPCALLSLHQTYACGLSPSPNVTVTPSGLVVRRLTTPSLDADNVTVQCAGAAAPFPCLAASVRSGTELLAAVRSAQKSSDTAAAMFAKDSNLGTTLNLHLAGHIVQAESVPRECPDWSSRVQRHFYKQSVGADAPQEPCPVITNMAIVLQGAEDGTTVLDLAGSTSLLPYSLMRLPLWTFEFRRRVVGAEVPAFLCVTDCVLELPPEEVAMWRAAWDLPLSPQLGERTCFVRDSVMLPGATLLQQVQQPPLSDTIDLDRAASWSSTLVFQRLRLETSWPQLLAGLGAAGIADQLYWERAFAMGCFGSNSGDAASAAPAATGVTAGAASSSVGRSSAASSSGASNNASSWQAPAGCQKLKQGKRALALAADNYLDFRLEIAASIMPEYNPQQQVPIYAPAMIMGEPLGVRVLDLAGLVAAVRLSGPGPGCITLRHLVLIGAPPASAPPAIWVASPPPRQSLSPPPSPPQLPPSVGALASVADAPPQQPSASASTPAATRSARAPPAGPAANTPDHRRRMGSGRQRLLAQAAASAAPPPPPPPDGITQGLAPALANFTSCLWTFEFDRSQEALAADAAGGGAAGRPAGLPSLFLDGVVLVLPEAELQLLGRVWAASADLLSGRLAFSADTDTGLAAALRAMVQGSVLADGGSSRGTDGSSSDSSDTGGPVTRLWFALLSWCGYVGTNVTLSSTAPPAEEAPATGVRSSSLSIAAGTLFPTVMRLPVLELSEAEFRGGAPPASQAPFAFATPPHPSSGENVAYPPSSTPAGPPASLLGSLSPPHPPATSSAAAPAGHNGGSGSRGGAAGQAVIVPSVVGGVVVGLTAMAVALLWRRRWQQWLPQWLHGSRKAPDRQPPPPQGGPEPPPLLAITGELARGAQGVVYRGVWRGLDVAVKSVLFHLEQGPGGDISAQQAVQEAAIAVSMAHPNIVATYTYQLQPLHSPPQWRQASWVEGSGAISRIASSDSPSKDTCASASLHRTGEAEVWKLTLIQELCDANSLRHCLQSGRLLGPQAGTGAGAGGGDQQPPALQPLAARTALLLACDIARGLAHLHERGVVHADLSSNNVLLQSKRSVATAAPAPAPDGGLGVVAKLCDFGLSGRLDVEADATHLSGPARRSSAYSAPELVAHGRSGPAGDVYAFAVVLWELALGLPLPAALARPESAGLRAWLSEQARLVPLGNDVSEEAGAEPQAPGPALASLALPPGLLWWPPGAPPRLVALVAECLRPEPRSRPSAAVLLQRLQQLHEAQEDNTHVVTTARPQARLVGLREFLMSS</sequence>
<feature type="compositionally biased region" description="Gly residues" evidence="1">
    <location>
        <begin position="2475"/>
        <end position="2485"/>
    </location>
</feature>
<evidence type="ECO:0000313" key="4">
    <source>
        <dbReference type="Proteomes" id="UP000650467"/>
    </source>
</evidence>
<dbReference type="EMBL" id="JAEHOC010000022">
    <property type="protein sequence ID" value="KAG2432174.1"/>
    <property type="molecule type" value="Genomic_DNA"/>
</dbReference>
<proteinExistence type="predicted"/>
<feature type="compositionally biased region" description="Low complexity" evidence="1">
    <location>
        <begin position="982"/>
        <end position="992"/>
    </location>
</feature>
<feature type="region of interest" description="Disordered" evidence="1">
    <location>
        <begin position="2417"/>
        <end position="2485"/>
    </location>
</feature>
<evidence type="ECO:0000313" key="3">
    <source>
        <dbReference type="EMBL" id="KAG2432174.1"/>
    </source>
</evidence>
<accession>A0A835SS34</accession>
<feature type="compositionally biased region" description="Low complexity" evidence="1">
    <location>
        <begin position="653"/>
        <end position="665"/>
    </location>
</feature>
<feature type="region of interest" description="Disordered" evidence="1">
    <location>
        <begin position="1575"/>
        <end position="1609"/>
    </location>
</feature>
<feature type="region of interest" description="Disordered" evidence="1">
    <location>
        <begin position="1126"/>
        <end position="1146"/>
    </location>
</feature>
<dbReference type="PROSITE" id="PS50011">
    <property type="entry name" value="PROTEIN_KINASE_DOM"/>
    <property type="match status" value="2"/>
</dbReference>
<feature type="domain" description="Protein kinase" evidence="2">
    <location>
        <begin position="1206"/>
        <end position="1561"/>
    </location>
</feature>
<feature type="compositionally biased region" description="Low complexity" evidence="1">
    <location>
        <begin position="2451"/>
        <end position="2474"/>
    </location>
</feature>
<name>A0A835SS34_CHLIN</name>
<dbReference type="PROSITE" id="PS00109">
    <property type="entry name" value="PROTEIN_KINASE_TYR"/>
    <property type="match status" value="2"/>
</dbReference>
<gene>
    <name evidence="3" type="ORF">HXX76_009094</name>
</gene>
<feature type="compositionally biased region" description="Pro residues" evidence="1">
    <location>
        <begin position="1186"/>
        <end position="1205"/>
    </location>
</feature>
<evidence type="ECO:0000259" key="2">
    <source>
        <dbReference type="PROSITE" id="PS50011"/>
    </source>
</evidence>
<feature type="compositionally biased region" description="Low complexity" evidence="1">
    <location>
        <begin position="2158"/>
        <end position="2190"/>
    </location>
</feature>
<feature type="region of interest" description="Disordered" evidence="1">
    <location>
        <begin position="2526"/>
        <end position="2547"/>
    </location>
</feature>
<protein>
    <recommendedName>
        <fullName evidence="2">Protein kinase domain-containing protein</fullName>
    </recommendedName>
</protein>
<keyword evidence="4" id="KW-1185">Reference proteome</keyword>
<organism evidence="3 4">
    <name type="scientific">Chlamydomonas incerta</name>
    <dbReference type="NCBI Taxonomy" id="51695"/>
    <lineage>
        <taxon>Eukaryota</taxon>
        <taxon>Viridiplantae</taxon>
        <taxon>Chlorophyta</taxon>
        <taxon>core chlorophytes</taxon>
        <taxon>Chlorophyceae</taxon>
        <taxon>CS clade</taxon>
        <taxon>Chlamydomonadales</taxon>
        <taxon>Chlamydomonadaceae</taxon>
        <taxon>Chlamydomonas</taxon>
    </lineage>
</organism>
<feature type="region of interest" description="Disordered" evidence="1">
    <location>
        <begin position="2130"/>
        <end position="2229"/>
    </location>
</feature>
<feature type="region of interest" description="Disordered" evidence="1">
    <location>
        <begin position="882"/>
        <end position="934"/>
    </location>
</feature>
<feature type="compositionally biased region" description="Low complexity" evidence="1">
    <location>
        <begin position="1594"/>
        <end position="1609"/>
    </location>
</feature>
<dbReference type="GO" id="GO:0005524">
    <property type="term" value="F:ATP binding"/>
    <property type="evidence" value="ECO:0007669"/>
    <property type="project" value="InterPro"/>
</dbReference>
<feature type="region of interest" description="Disordered" evidence="1">
    <location>
        <begin position="1178"/>
        <end position="1207"/>
    </location>
</feature>
<feature type="compositionally biased region" description="Pro residues" evidence="1">
    <location>
        <begin position="2134"/>
        <end position="2151"/>
    </location>
</feature>
<feature type="compositionally biased region" description="Low complexity" evidence="1">
    <location>
        <begin position="1091"/>
        <end position="1105"/>
    </location>
</feature>
<dbReference type="InterPro" id="IPR000719">
    <property type="entry name" value="Prot_kinase_dom"/>
</dbReference>
<feature type="compositionally biased region" description="Low complexity" evidence="1">
    <location>
        <begin position="620"/>
        <end position="644"/>
    </location>
</feature>
<dbReference type="GO" id="GO:0004674">
    <property type="term" value="F:protein serine/threonine kinase activity"/>
    <property type="evidence" value="ECO:0007669"/>
    <property type="project" value="TreeGrafter"/>
</dbReference>
<feature type="compositionally biased region" description="Pro residues" evidence="1">
    <location>
        <begin position="586"/>
        <end position="603"/>
    </location>
</feature>
<feature type="compositionally biased region" description="Low complexity" evidence="1">
    <location>
        <begin position="1062"/>
        <end position="1079"/>
    </location>
</feature>
<dbReference type="InterPro" id="IPR011009">
    <property type="entry name" value="Kinase-like_dom_sf"/>
</dbReference>